<keyword evidence="2" id="KW-1185">Reference proteome</keyword>
<dbReference type="OrthoDB" id="9814566at2"/>
<dbReference type="EMBL" id="QGKM01000045">
    <property type="protein sequence ID" value="PWQ95493.1"/>
    <property type="molecule type" value="Genomic_DNA"/>
</dbReference>
<protein>
    <submittedName>
        <fullName evidence="1">CPXCG motif-containing cysteine-rich protein</fullName>
    </submittedName>
</protein>
<name>A0A317CDT3_9GAMM</name>
<organism evidence="1 2">
    <name type="scientific">Leucothrix pacifica</name>
    <dbReference type="NCBI Taxonomy" id="1247513"/>
    <lineage>
        <taxon>Bacteria</taxon>
        <taxon>Pseudomonadati</taxon>
        <taxon>Pseudomonadota</taxon>
        <taxon>Gammaproteobacteria</taxon>
        <taxon>Thiotrichales</taxon>
        <taxon>Thiotrichaceae</taxon>
        <taxon>Leucothrix</taxon>
    </lineage>
</organism>
<gene>
    <name evidence="1" type="ORF">DKW60_14865</name>
</gene>
<comment type="caution">
    <text evidence="1">The sequence shown here is derived from an EMBL/GenBank/DDBJ whole genome shotgun (WGS) entry which is preliminary data.</text>
</comment>
<evidence type="ECO:0000313" key="2">
    <source>
        <dbReference type="Proteomes" id="UP000245539"/>
    </source>
</evidence>
<evidence type="ECO:0000313" key="1">
    <source>
        <dbReference type="EMBL" id="PWQ95493.1"/>
    </source>
</evidence>
<dbReference type="PIRSF" id="PIRSF037225">
    <property type="entry name" value="UCP037225"/>
    <property type="match status" value="1"/>
</dbReference>
<dbReference type="Pfam" id="PF14255">
    <property type="entry name" value="Zn_ribbon_21"/>
    <property type="match status" value="1"/>
</dbReference>
<dbReference type="Proteomes" id="UP000245539">
    <property type="component" value="Unassembled WGS sequence"/>
</dbReference>
<dbReference type="InterPro" id="IPR025990">
    <property type="entry name" value="zinc_ribbon_bacterial"/>
</dbReference>
<reference evidence="1 2" key="1">
    <citation type="submission" date="2018-05" db="EMBL/GenBank/DDBJ databases">
        <title>Leucothrix arctica sp. nov., isolated from Arctic seawater.</title>
        <authorList>
            <person name="Choi A."/>
            <person name="Baek K."/>
        </authorList>
    </citation>
    <scope>NUCLEOTIDE SEQUENCE [LARGE SCALE GENOMIC DNA]</scope>
    <source>
        <strain evidence="1 2">JCM 18388</strain>
    </source>
</reference>
<dbReference type="RefSeq" id="WP_109838448.1">
    <property type="nucleotide sequence ID" value="NZ_QGKM01000045.1"/>
</dbReference>
<dbReference type="AlphaFoldDB" id="A0A317CDT3"/>
<dbReference type="InterPro" id="IPR017143">
    <property type="entry name" value="UCP037225"/>
</dbReference>
<accession>A0A317CDT3</accession>
<proteinExistence type="predicted"/>
<sequence length="64" mass="7404">MDLLQEEEISCPYCGEPLDVLIDPQDVGQEYIEDCQVCCRPINFMITEDEMGEMRVTVRADDEM</sequence>